<evidence type="ECO:0000256" key="7">
    <source>
        <dbReference type="ARBA" id="ARBA00023136"/>
    </source>
</evidence>
<keyword evidence="4 8" id="KW-0762">Sugar transport</keyword>
<dbReference type="Proteomes" id="UP000824175">
    <property type="component" value="Unassembled WGS sequence"/>
</dbReference>
<name>A0A9D1HM33_9FIRM</name>
<keyword evidence="2 8" id="KW-0813">Transport</keyword>
<feature type="transmembrane region" description="Helical" evidence="9">
    <location>
        <begin position="127"/>
        <end position="149"/>
    </location>
</feature>
<evidence type="ECO:0000313" key="11">
    <source>
        <dbReference type="EMBL" id="HIU13035.1"/>
    </source>
</evidence>
<comment type="function">
    <text evidence="8">The phosphoenolpyruvate-dependent sugar phosphotransferase system (PTS), a major carbohydrate active -transport system, catalyzes the phosphorylation of incoming sugar substrates concomitant with their translocation across the cell membrane.</text>
</comment>
<evidence type="ECO:0000256" key="2">
    <source>
        <dbReference type="ARBA" id="ARBA00022448"/>
    </source>
</evidence>
<dbReference type="GO" id="GO:0008982">
    <property type="term" value="F:protein-N(PI)-phosphohistidine-sugar phosphotransferase activity"/>
    <property type="evidence" value="ECO:0007669"/>
    <property type="project" value="UniProtKB-UniRule"/>
</dbReference>
<feature type="transmembrane region" description="Helical" evidence="9">
    <location>
        <begin position="68"/>
        <end position="90"/>
    </location>
</feature>
<evidence type="ECO:0000256" key="1">
    <source>
        <dbReference type="ARBA" id="ARBA00004651"/>
    </source>
</evidence>
<dbReference type="AlphaFoldDB" id="A0A9D1HM33"/>
<evidence type="ECO:0000256" key="3">
    <source>
        <dbReference type="ARBA" id="ARBA00022475"/>
    </source>
</evidence>
<keyword evidence="3 8" id="KW-1003">Cell membrane</keyword>
<proteinExistence type="predicted"/>
<evidence type="ECO:0000259" key="10">
    <source>
        <dbReference type="PROSITE" id="PS51105"/>
    </source>
</evidence>
<dbReference type="PROSITE" id="PS51105">
    <property type="entry name" value="PTS_EIIC_TYPE_3"/>
    <property type="match status" value="1"/>
</dbReference>
<dbReference type="GO" id="GO:0005886">
    <property type="term" value="C:plasma membrane"/>
    <property type="evidence" value="ECO:0007669"/>
    <property type="project" value="UniProtKB-SubCell"/>
</dbReference>
<keyword evidence="5 9" id="KW-0812">Transmembrane</keyword>
<feature type="transmembrane region" description="Helical" evidence="9">
    <location>
        <begin position="169"/>
        <end position="192"/>
    </location>
</feature>
<reference evidence="11" key="1">
    <citation type="submission" date="2020-10" db="EMBL/GenBank/DDBJ databases">
        <authorList>
            <person name="Gilroy R."/>
        </authorList>
    </citation>
    <scope>NUCLEOTIDE SEQUENCE</scope>
    <source>
        <strain evidence="11">CHK195-11698</strain>
    </source>
</reference>
<feature type="transmembrane region" description="Helical" evidence="9">
    <location>
        <begin position="27"/>
        <end position="48"/>
    </location>
</feature>
<evidence type="ECO:0000256" key="9">
    <source>
        <dbReference type="SAM" id="Phobius"/>
    </source>
</evidence>
<feature type="transmembrane region" description="Helical" evidence="9">
    <location>
        <begin position="213"/>
        <end position="234"/>
    </location>
</feature>
<feature type="domain" description="PTS EIIC type-3" evidence="10">
    <location>
        <begin position="8"/>
        <end position="402"/>
    </location>
</feature>
<keyword evidence="7 8" id="KW-0472">Membrane</keyword>
<dbReference type="PANTHER" id="PTHR33989">
    <property type="match status" value="1"/>
</dbReference>
<gene>
    <name evidence="11" type="ORF">IAD15_03080</name>
</gene>
<feature type="transmembrane region" description="Helical" evidence="9">
    <location>
        <begin position="384"/>
        <end position="402"/>
    </location>
</feature>
<evidence type="ECO:0000256" key="4">
    <source>
        <dbReference type="ARBA" id="ARBA00022597"/>
    </source>
</evidence>
<evidence type="ECO:0000313" key="12">
    <source>
        <dbReference type="Proteomes" id="UP000824175"/>
    </source>
</evidence>
<evidence type="ECO:0000256" key="5">
    <source>
        <dbReference type="ARBA" id="ARBA00022692"/>
    </source>
</evidence>
<dbReference type="Pfam" id="PF02378">
    <property type="entry name" value="PTS_EIIC"/>
    <property type="match status" value="1"/>
</dbReference>
<protein>
    <recommendedName>
        <fullName evidence="8">Permease IIC component</fullName>
    </recommendedName>
</protein>
<sequence length="421" mass="45678">MNGLMNFLEEKLVPLAAKLGSNRYLKAISGGFVAVLSATIVGSMFVLISNLPIKAYTDWLASSGFGSILALPGQVTTDLIALYAAFFIAYTLAKEFQVDGTGAGLSSLVSFMLVTGRVDGAISVEYLGAKGLFGAMLIALIAGRIYVYVVQHGWTIKLPDSVPPNVANSFSALIPTFIVVIVFLIVAGLMTLTSYGNLQVAIFTVIQQQLMRFMGNNIFAYVFFNLMANLLWFFGLHGGNITGSITSPIYTPLGLENLALYQAGQEPINIISPQLTNCFTFGGVGSMFSLAILMTFLSKSEQFKTLGKLSLPTTFFFINEPLIFGIPVVLNPLFFIPLIFLTPIMAFMTYGVMSIGLIPIPNGVQIPWTTPPIISGFLIGDGRLVIWQILMILFAMAAYFPFFKVADKRAYEEEQGKVGAN</sequence>
<evidence type="ECO:0000256" key="6">
    <source>
        <dbReference type="ARBA" id="ARBA00022989"/>
    </source>
</evidence>
<accession>A0A9D1HM33</accession>
<dbReference type="PIRSF" id="PIRSF006351">
    <property type="entry name" value="PTS_EIIC-Cellobiose"/>
    <property type="match status" value="1"/>
</dbReference>
<comment type="caution">
    <text evidence="11">The sequence shown here is derived from an EMBL/GenBank/DDBJ whole genome shotgun (WGS) entry which is preliminary data.</text>
</comment>
<evidence type="ECO:0000256" key="8">
    <source>
        <dbReference type="PIRNR" id="PIRNR006351"/>
    </source>
</evidence>
<keyword evidence="6 9" id="KW-1133">Transmembrane helix</keyword>
<feature type="transmembrane region" description="Helical" evidence="9">
    <location>
        <begin position="279"/>
        <end position="297"/>
    </location>
</feature>
<dbReference type="InterPro" id="IPR051088">
    <property type="entry name" value="PTS_Sugar-EIIC/EIIB"/>
</dbReference>
<dbReference type="InterPro" id="IPR003352">
    <property type="entry name" value="PTS_EIIC"/>
</dbReference>
<reference evidence="11" key="2">
    <citation type="journal article" date="2021" name="PeerJ">
        <title>Extensive microbial diversity within the chicken gut microbiome revealed by metagenomics and culture.</title>
        <authorList>
            <person name="Gilroy R."/>
            <person name="Ravi A."/>
            <person name="Getino M."/>
            <person name="Pursley I."/>
            <person name="Horton D.L."/>
            <person name="Alikhan N.F."/>
            <person name="Baker D."/>
            <person name="Gharbi K."/>
            <person name="Hall N."/>
            <person name="Watson M."/>
            <person name="Adriaenssens E.M."/>
            <person name="Foster-Nyarko E."/>
            <person name="Jarju S."/>
            <person name="Secka A."/>
            <person name="Antonio M."/>
            <person name="Oren A."/>
            <person name="Chaudhuri R.R."/>
            <person name="La Ragione R."/>
            <person name="Hildebrand F."/>
            <person name="Pallen M.J."/>
        </authorList>
    </citation>
    <scope>NUCLEOTIDE SEQUENCE</scope>
    <source>
        <strain evidence="11">CHK195-11698</strain>
    </source>
</reference>
<comment type="subcellular location">
    <subcellularLocation>
        <location evidence="1">Cell membrane</location>
        <topology evidence="1">Multi-pass membrane protein</topology>
    </subcellularLocation>
</comment>
<dbReference type="GO" id="GO:1901264">
    <property type="term" value="P:carbohydrate derivative transport"/>
    <property type="evidence" value="ECO:0007669"/>
    <property type="project" value="TreeGrafter"/>
</dbReference>
<dbReference type="PANTHER" id="PTHR33989:SF4">
    <property type="entry name" value="PTS SYSTEM N,N'-DIACETYLCHITOBIOSE-SPECIFIC EIIC COMPONENT"/>
    <property type="match status" value="1"/>
</dbReference>
<dbReference type="NCBIfam" id="TIGR00410">
    <property type="entry name" value="lacE"/>
    <property type="match status" value="1"/>
</dbReference>
<dbReference type="EMBL" id="DVMJ01000021">
    <property type="protein sequence ID" value="HIU13035.1"/>
    <property type="molecule type" value="Genomic_DNA"/>
</dbReference>
<dbReference type="InterPro" id="IPR004796">
    <property type="entry name" value="PTS_IIC_cello"/>
</dbReference>
<dbReference type="InterPro" id="IPR004501">
    <property type="entry name" value="PTS_EIIC_3"/>
</dbReference>
<dbReference type="GO" id="GO:0009401">
    <property type="term" value="P:phosphoenolpyruvate-dependent sugar phosphotransferase system"/>
    <property type="evidence" value="ECO:0007669"/>
    <property type="project" value="InterPro"/>
</dbReference>
<organism evidence="11 12">
    <name type="scientific">Candidatus Fimiplasma intestinipullorum</name>
    <dbReference type="NCBI Taxonomy" id="2840825"/>
    <lineage>
        <taxon>Bacteria</taxon>
        <taxon>Bacillati</taxon>
        <taxon>Bacillota</taxon>
        <taxon>Clostridia</taxon>
        <taxon>Eubacteriales</taxon>
        <taxon>Candidatus Fimiplasma</taxon>
    </lineage>
</organism>